<dbReference type="InterPro" id="IPR051043">
    <property type="entry name" value="Sulfatase_Mod_Factor_Kinase"/>
</dbReference>
<reference evidence="7 8" key="1">
    <citation type="submission" date="2019-02" db="EMBL/GenBank/DDBJ databases">
        <title>Deep-cultivation of Planctomycetes and their phenomic and genomic characterization uncovers novel biology.</title>
        <authorList>
            <person name="Wiegand S."/>
            <person name="Jogler M."/>
            <person name="Boedeker C."/>
            <person name="Pinto D."/>
            <person name="Vollmers J."/>
            <person name="Rivas-Marin E."/>
            <person name="Kohn T."/>
            <person name="Peeters S.H."/>
            <person name="Heuer A."/>
            <person name="Rast P."/>
            <person name="Oberbeckmann S."/>
            <person name="Bunk B."/>
            <person name="Jeske O."/>
            <person name="Meyerdierks A."/>
            <person name="Storesund J.E."/>
            <person name="Kallscheuer N."/>
            <person name="Luecker S."/>
            <person name="Lage O.M."/>
            <person name="Pohl T."/>
            <person name="Merkel B.J."/>
            <person name="Hornburger P."/>
            <person name="Mueller R.-W."/>
            <person name="Bruemmer F."/>
            <person name="Labrenz M."/>
            <person name="Spormann A.M."/>
            <person name="Op Den Camp H."/>
            <person name="Overmann J."/>
            <person name="Amann R."/>
            <person name="Jetten M.S.M."/>
            <person name="Mascher T."/>
            <person name="Medema M.H."/>
            <person name="Devos D.P."/>
            <person name="Kaster A.-K."/>
            <person name="Ovreas L."/>
            <person name="Rohde M."/>
            <person name="Galperin M.Y."/>
            <person name="Jogler C."/>
        </authorList>
    </citation>
    <scope>NUCLEOTIDE SEQUENCE [LARGE SCALE GENOMIC DNA]</scope>
    <source>
        <strain evidence="7 8">Q31b</strain>
    </source>
</reference>
<dbReference type="InterPro" id="IPR013217">
    <property type="entry name" value="Methyltransf_12"/>
</dbReference>
<dbReference type="Gene3D" id="3.90.1580.10">
    <property type="entry name" value="paralog of FGE (formylglycine-generating enzyme)"/>
    <property type="match status" value="1"/>
</dbReference>
<dbReference type="EC" id="1.8.-.-" evidence="7"/>
<dbReference type="InterPro" id="IPR027625">
    <property type="entry name" value="OvoA_Cterm"/>
</dbReference>
<dbReference type="Pfam" id="PF12867">
    <property type="entry name" value="DinB_2"/>
    <property type="match status" value="1"/>
</dbReference>
<dbReference type="OrthoDB" id="9768004at2"/>
<dbReference type="InterPro" id="IPR005532">
    <property type="entry name" value="SUMF_dom"/>
</dbReference>
<dbReference type="GO" id="GO:0120147">
    <property type="term" value="F:formylglycine-generating oxidase activity"/>
    <property type="evidence" value="ECO:0007669"/>
    <property type="project" value="TreeGrafter"/>
</dbReference>
<gene>
    <name evidence="7" type="primary">egtB</name>
    <name evidence="7" type="ORF">Q31b_10240</name>
</gene>
<dbReference type="PANTHER" id="PTHR23150">
    <property type="entry name" value="SULFATASE MODIFYING FACTOR 1, 2"/>
    <property type="match status" value="1"/>
</dbReference>
<dbReference type="SUPFAM" id="SSF53335">
    <property type="entry name" value="S-adenosyl-L-methionine-dependent methyltransferases"/>
    <property type="match status" value="1"/>
</dbReference>
<name>A0A5C6EAG4_9BACT</name>
<dbReference type="Gene3D" id="3.40.50.150">
    <property type="entry name" value="Vaccinia Virus protein VP39"/>
    <property type="match status" value="1"/>
</dbReference>
<keyword evidence="1 7" id="KW-0560">Oxidoreductase</keyword>
<accession>A0A5C6EAG4</accession>
<dbReference type="PANTHER" id="PTHR23150:SF26">
    <property type="entry name" value="GENERIC METHYLTRANSFERASE"/>
    <property type="match status" value="1"/>
</dbReference>
<dbReference type="RefSeq" id="WP_146598477.1">
    <property type="nucleotide sequence ID" value="NZ_SJPY01000001.1"/>
</dbReference>
<comment type="pathway">
    <text evidence="3">Amino-acid biosynthesis; ergothioneine biosynthesis.</text>
</comment>
<dbReference type="Pfam" id="PF08242">
    <property type="entry name" value="Methyltransf_12"/>
    <property type="match status" value="1"/>
</dbReference>
<evidence type="ECO:0000259" key="6">
    <source>
        <dbReference type="Pfam" id="PF12867"/>
    </source>
</evidence>
<feature type="domain" description="Methyltransferase type 12" evidence="5">
    <location>
        <begin position="520"/>
        <end position="642"/>
    </location>
</feature>
<dbReference type="EMBL" id="SJPY01000001">
    <property type="protein sequence ID" value="TWU45848.1"/>
    <property type="molecule type" value="Genomic_DNA"/>
</dbReference>
<evidence type="ECO:0000313" key="8">
    <source>
        <dbReference type="Proteomes" id="UP000315471"/>
    </source>
</evidence>
<dbReference type="InterPro" id="IPR027577">
    <property type="entry name" value="OvoA_Nterm"/>
</dbReference>
<keyword evidence="2" id="KW-0408">Iron</keyword>
<evidence type="ECO:0000313" key="7">
    <source>
        <dbReference type="EMBL" id="TWU45848.1"/>
    </source>
</evidence>
<protein>
    <submittedName>
        <fullName evidence="7">Iron(II)-dependent oxidoreductase EgtB</fullName>
        <ecNumber evidence="7">1.8.-.-</ecNumber>
    </submittedName>
</protein>
<dbReference type="AlphaFoldDB" id="A0A5C6EAG4"/>
<dbReference type="InterPro" id="IPR016187">
    <property type="entry name" value="CTDL_fold"/>
</dbReference>
<evidence type="ECO:0000256" key="3">
    <source>
        <dbReference type="ARBA" id="ARBA00037882"/>
    </source>
</evidence>
<dbReference type="SUPFAM" id="SSF56436">
    <property type="entry name" value="C-type lectin-like"/>
    <property type="match status" value="1"/>
</dbReference>
<dbReference type="Proteomes" id="UP000315471">
    <property type="component" value="Unassembled WGS sequence"/>
</dbReference>
<evidence type="ECO:0000259" key="5">
    <source>
        <dbReference type="Pfam" id="PF08242"/>
    </source>
</evidence>
<feature type="domain" description="DinB-like" evidence="6">
    <location>
        <begin position="43"/>
        <end position="177"/>
    </location>
</feature>
<proteinExistence type="predicted"/>
<evidence type="ECO:0000256" key="1">
    <source>
        <dbReference type="ARBA" id="ARBA00023002"/>
    </source>
</evidence>
<comment type="caution">
    <text evidence="7">The sequence shown here is derived from an EMBL/GenBank/DDBJ whole genome shotgun (WGS) entry which is preliminary data.</text>
</comment>
<feature type="domain" description="Sulfatase-modifying factor enzyme-like" evidence="4">
    <location>
        <begin position="210"/>
        <end position="451"/>
    </location>
</feature>
<dbReference type="InterPro" id="IPR029063">
    <property type="entry name" value="SAM-dependent_MTases_sf"/>
</dbReference>
<dbReference type="Pfam" id="PF03781">
    <property type="entry name" value="FGE-sulfatase"/>
    <property type="match status" value="1"/>
</dbReference>
<sequence>MNLQTDVCVTTRSGDSAPVVTKTPLLDVGDVEPKRQEILDYFHHTFTLYESLFECLASEEAFYTRANRLRHPLIFYYGHTAVFFINKLNVANWITTRIDPRLESSLAVGVDEMSWDDLNEDHFDWPRPTQVKAYRDKTRDTVDRFIRQCDFEMPIDWNSPLWIILMGIEHERIHLETSSVLIRELPIDLVHDHPVWGNVCRRSGAAPKNRLIPVRGGVLELGKAKSNPIYGWDVEYGFDRQEVQPFAASQYLVSNQEFRDFIESGGYQKQRYWTPEGKRWLEFSQATHPVYWIKNDGGFRYRSMLRVIDMPWNWPAEINYLEAKAFCNWKSEVTGLGLRMPTEAEWYQLRNELETDQPYWDRAPGNINLEFEMSCCPVDRHQFQDGFCDIIGNVWQWTETPIDGYDGYEVHRAYDDFSTPTFDGMHNVFKGGAWISTGNEATKGARFAFRRHFFQSAGLRYVEAEPLPEIELNVYETDQMISKYLDAHYGEPNLGVKNFPVACVQHIRPLVNGRQTQRALDIGCASGRASFELATVFDHVDAVDFSARLIEAPANLQRLGRQRYVVCDEGELSLYREIRLDDLVRYEEIKDRVTFMQGDACNLPEKFNDYDLVFAGNLLERLYDPAQFLERIKIRIRVGGLLVLASTYTWQEAYTPRDKWLGGFKAATGENYHTLQGISELLEPQFQMLGEPTEIPFVIRESARKYQYGVSELSVWHRL</sequence>
<keyword evidence="8" id="KW-1185">Reference proteome</keyword>
<dbReference type="NCBIfam" id="TIGR04345">
    <property type="entry name" value="ovoA_Cterm"/>
    <property type="match status" value="1"/>
</dbReference>
<dbReference type="NCBIfam" id="TIGR04344">
    <property type="entry name" value="ovoA_Nterm"/>
    <property type="match status" value="1"/>
</dbReference>
<dbReference type="FunFam" id="3.90.1580.10:FF:000006">
    <property type="entry name" value="Generic methyltransferase, putative"/>
    <property type="match status" value="1"/>
</dbReference>
<dbReference type="InterPro" id="IPR042095">
    <property type="entry name" value="SUMF_sf"/>
</dbReference>
<organism evidence="7 8">
    <name type="scientific">Novipirellula aureliae</name>
    <dbReference type="NCBI Taxonomy" id="2527966"/>
    <lineage>
        <taxon>Bacteria</taxon>
        <taxon>Pseudomonadati</taxon>
        <taxon>Planctomycetota</taxon>
        <taxon>Planctomycetia</taxon>
        <taxon>Pirellulales</taxon>
        <taxon>Pirellulaceae</taxon>
        <taxon>Novipirellula</taxon>
    </lineage>
</organism>
<evidence type="ECO:0000259" key="4">
    <source>
        <dbReference type="Pfam" id="PF03781"/>
    </source>
</evidence>
<dbReference type="CDD" id="cd02440">
    <property type="entry name" value="AdoMet_MTases"/>
    <property type="match status" value="1"/>
</dbReference>
<dbReference type="InterPro" id="IPR024775">
    <property type="entry name" value="DinB-like"/>
</dbReference>
<evidence type="ECO:0000256" key="2">
    <source>
        <dbReference type="ARBA" id="ARBA00023004"/>
    </source>
</evidence>